<dbReference type="GO" id="GO:0006352">
    <property type="term" value="P:DNA-templated transcription initiation"/>
    <property type="evidence" value="ECO:0007669"/>
    <property type="project" value="InterPro"/>
</dbReference>
<dbReference type="EMBL" id="BOPH01000105">
    <property type="protein sequence ID" value="GIJ72801.1"/>
    <property type="molecule type" value="Genomic_DNA"/>
</dbReference>
<evidence type="ECO:0000256" key="4">
    <source>
        <dbReference type="ARBA" id="ARBA00023125"/>
    </source>
</evidence>
<evidence type="ECO:0000256" key="1">
    <source>
        <dbReference type="ARBA" id="ARBA00010641"/>
    </source>
</evidence>
<feature type="domain" description="RNA polymerase sigma-70 region 4" evidence="7">
    <location>
        <begin position="108"/>
        <end position="157"/>
    </location>
</feature>
<dbReference type="InterPro" id="IPR013325">
    <property type="entry name" value="RNA_pol_sigma_r2"/>
</dbReference>
<keyword evidence="5" id="KW-0804">Transcription</keyword>
<keyword evidence="4" id="KW-0238">DNA-binding</keyword>
<comment type="similarity">
    <text evidence="1">Belongs to the sigma-70 factor family. ECF subfamily.</text>
</comment>
<evidence type="ECO:0000256" key="2">
    <source>
        <dbReference type="ARBA" id="ARBA00023015"/>
    </source>
</evidence>
<dbReference type="NCBIfam" id="TIGR02983">
    <property type="entry name" value="SigE-fam_strep"/>
    <property type="match status" value="1"/>
</dbReference>
<dbReference type="InterPro" id="IPR036388">
    <property type="entry name" value="WH-like_DNA-bd_sf"/>
</dbReference>
<dbReference type="PANTHER" id="PTHR43133">
    <property type="entry name" value="RNA POLYMERASE ECF-TYPE SIGMA FACTO"/>
    <property type="match status" value="1"/>
</dbReference>
<dbReference type="RefSeq" id="WP_203932647.1">
    <property type="nucleotide sequence ID" value="NZ_BOPH01000105.1"/>
</dbReference>
<dbReference type="Gene3D" id="1.10.10.10">
    <property type="entry name" value="Winged helix-like DNA-binding domain superfamily/Winged helix DNA-binding domain"/>
    <property type="match status" value="1"/>
</dbReference>
<dbReference type="NCBIfam" id="TIGR02937">
    <property type="entry name" value="sigma70-ECF"/>
    <property type="match status" value="1"/>
</dbReference>
<keyword evidence="2" id="KW-0805">Transcription regulation</keyword>
<evidence type="ECO:0000259" key="7">
    <source>
        <dbReference type="Pfam" id="PF04545"/>
    </source>
</evidence>
<dbReference type="CDD" id="cd06171">
    <property type="entry name" value="Sigma70_r4"/>
    <property type="match status" value="1"/>
</dbReference>
<dbReference type="GO" id="GO:0016987">
    <property type="term" value="F:sigma factor activity"/>
    <property type="evidence" value="ECO:0007669"/>
    <property type="project" value="UniProtKB-KW"/>
</dbReference>
<evidence type="ECO:0000259" key="6">
    <source>
        <dbReference type="Pfam" id="PF04542"/>
    </source>
</evidence>
<dbReference type="InterPro" id="IPR013324">
    <property type="entry name" value="RNA_pol_sigma_r3/r4-like"/>
</dbReference>
<evidence type="ECO:0000313" key="9">
    <source>
        <dbReference type="Proteomes" id="UP000635606"/>
    </source>
</evidence>
<evidence type="ECO:0000313" key="8">
    <source>
        <dbReference type="EMBL" id="GIJ72801.1"/>
    </source>
</evidence>
<dbReference type="Pfam" id="PF04545">
    <property type="entry name" value="Sigma70_r4"/>
    <property type="match status" value="1"/>
</dbReference>
<dbReference type="SUPFAM" id="SSF88946">
    <property type="entry name" value="Sigma2 domain of RNA polymerase sigma factors"/>
    <property type="match status" value="1"/>
</dbReference>
<dbReference type="Proteomes" id="UP000635606">
    <property type="component" value="Unassembled WGS sequence"/>
</dbReference>
<organism evidence="8 9">
    <name type="scientific">Virgisporangium ochraceum</name>
    <dbReference type="NCBI Taxonomy" id="65505"/>
    <lineage>
        <taxon>Bacteria</taxon>
        <taxon>Bacillati</taxon>
        <taxon>Actinomycetota</taxon>
        <taxon>Actinomycetes</taxon>
        <taxon>Micromonosporales</taxon>
        <taxon>Micromonosporaceae</taxon>
        <taxon>Virgisporangium</taxon>
    </lineage>
</organism>
<proteinExistence type="inferred from homology"/>
<name>A0A8J4A4W9_9ACTN</name>
<keyword evidence="9" id="KW-1185">Reference proteome</keyword>
<dbReference type="PANTHER" id="PTHR43133:SF50">
    <property type="entry name" value="ECF RNA POLYMERASE SIGMA FACTOR SIGM"/>
    <property type="match status" value="1"/>
</dbReference>
<dbReference type="InterPro" id="IPR007630">
    <property type="entry name" value="RNA_pol_sigma70_r4"/>
</dbReference>
<comment type="caution">
    <text evidence="8">The sequence shown here is derived from an EMBL/GenBank/DDBJ whole genome shotgun (WGS) entry which is preliminary data.</text>
</comment>
<feature type="domain" description="RNA polymerase sigma-70 region 2" evidence="6">
    <location>
        <begin position="17"/>
        <end position="75"/>
    </location>
</feature>
<sequence>MTNQDDFAEYFAARQVTLRRTAYLLCGDRHWAEDLTQQTFISLAAGWHRLRDPSAVDAYARTCLVRTYLRESRRAFRRRERVADQVPEPPGQEDQTDAVTRQMVFADALRQLPPRQRATLVCRFYQGLDVVATAAALRCSEGTVKSQTARGLQALRAALRATDEELSLLIPAGDGR</sequence>
<evidence type="ECO:0000256" key="3">
    <source>
        <dbReference type="ARBA" id="ARBA00023082"/>
    </source>
</evidence>
<dbReference type="GO" id="GO:0003677">
    <property type="term" value="F:DNA binding"/>
    <property type="evidence" value="ECO:0007669"/>
    <property type="project" value="UniProtKB-KW"/>
</dbReference>
<gene>
    <name evidence="8" type="primary">rpoE_30</name>
    <name evidence="8" type="ORF">Voc01_077180</name>
</gene>
<dbReference type="Gene3D" id="1.10.1740.10">
    <property type="match status" value="1"/>
</dbReference>
<dbReference type="Pfam" id="PF04542">
    <property type="entry name" value="Sigma70_r2"/>
    <property type="match status" value="1"/>
</dbReference>
<accession>A0A8J4A4W9</accession>
<dbReference type="InterPro" id="IPR039425">
    <property type="entry name" value="RNA_pol_sigma-70-like"/>
</dbReference>
<reference evidence="8" key="1">
    <citation type="submission" date="2021-01" db="EMBL/GenBank/DDBJ databases">
        <title>Whole genome shotgun sequence of Virgisporangium ochraceum NBRC 16418.</title>
        <authorList>
            <person name="Komaki H."/>
            <person name="Tamura T."/>
        </authorList>
    </citation>
    <scope>NUCLEOTIDE SEQUENCE</scope>
    <source>
        <strain evidence="8">NBRC 16418</strain>
    </source>
</reference>
<dbReference type="InterPro" id="IPR007627">
    <property type="entry name" value="RNA_pol_sigma70_r2"/>
</dbReference>
<protein>
    <submittedName>
        <fullName evidence="8">RNA polymerase sigma24 factor</fullName>
    </submittedName>
</protein>
<keyword evidence="3" id="KW-0731">Sigma factor</keyword>
<dbReference type="InterPro" id="IPR014284">
    <property type="entry name" value="RNA_pol_sigma-70_dom"/>
</dbReference>
<dbReference type="AlphaFoldDB" id="A0A8J4A4W9"/>
<evidence type="ECO:0000256" key="5">
    <source>
        <dbReference type="ARBA" id="ARBA00023163"/>
    </source>
</evidence>
<dbReference type="InterPro" id="IPR014325">
    <property type="entry name" value="RNA_pol_sigma-E_actinobac"/>
</dbReference>
<dbReference type="SUPFAM" id="SSF88659">
    <property type="entry name" value="Sigma3 and sigma4 domains of RNA polymerase sigma factors"/>
    <property type="match status" value="1"/>
</dbReference>